<dbReference type="InterPro" id="IPR016135">
    <property type="entry name" value="UBQ-conjugating_enzyme/RWD"/>
</dbReference>
<keyword evidence="3" id="KW-1185">Reference proteome</keyword>
<dbReference type="SMART" id="SM00212">
    <property type="entry name" value="UBCc"/>
    <property type="match status" value="1"/>
</dbReference>
<dbReference type="SUPFAM" id="SSF54495">
    <property type="entry name" value="UBC-like"/>
    <property type="match status" value="1"/>
</dbReference>
<sequence length="262" mass="29592">MHSRSLLLLKRDYEVVNSELYEGISAQLSTDNYFKWRVVFPALDGTIWTGGEYRVLVDFPRNYNTFPPEIRFLTIPYHPNINPTSGLVNLALLHPTNWTESNSIIDIILSLQQLLSDPYLEHGCVLNLEAANCYTNTPSTYRQIAQDCVVASIKISAGIEPYNHEESPTPTPVLPQITPIIKEPRQPNLAPTQIQHVSYSDYLSIWSDLATTKPIKNRGNIQTHSSLVKHPETDEKPAKTTEIMKELSPKGIANISVDKRIK</sequence>
<dbReference type="PANTHER" id="PTHR24067">
    <property type="entry name" value="UBIQUITIN-CONJUGATING ENZYME E2"/>
    <property type="match status" value="1"/>
</dbReference>
<dbReference type="InterPro" id="IPR000608">
    <property type="entry name" value="UBC"/>
</dbReference>
<evidence type="ECO:0000313" key="3">
    <source>
        <dbReference type="Proteomes" id="UP001165289"/>
    </source>
</evidence>
<comment type="caution">
    <text evidence="2">The sequence shown here is derived from an EMBL/GenBank/DDBJ whole genome shotgun (WGS) entry which is preliminary data.</text>
</comment>
<dbReference type="AlphaFoldDB" id="A0AAV7JRQ3"/>
<feature type="domain" description="UBC core" evidence="1">
    <location>
        <begin position="4"/>
        <end position="154"/>
    </location>
</feature>
<dbReference type="Pfam" id="PF00179">
    <property type="entry name" value="UQ_con"/>
    <property type="match status" value="1"/>
</dbReference>
<evidence type="ECO:0000259" key="1">
    <source>
        <dbReference type="PROSITE" id="PS50127"/>
    </source>
</evidence>
<protein>
    <submittedName>
        <fullName evidence="2">Ubiquitin-conjugating enzyme E2 S-like</fullName>
    </submittedName>
</protein>
<proteinExistence type="predicted"/>
<dbReference type="Proteomes" id="UP001165289">
    <property type="component" value="Unassembled WGS sequence"/>
</dbReference>
<name>A0AAV7JRQ3_9METZ</name>
<dbReference type="PROSITE" id="PS50127">
    <property type="entry name" value="UBC_2"/>
    <property type="match status" value="1"/>
</dbReference>
<dbReference type="Gene3D" id="3.10.110.10">
    <property type="entry name" value="Ubiquitin Conjugating Enzyme"/>
    <property type="match status" value="1"/>
</dbReference>
<organism evidence="2 3">
    <name type="scientific">Oopsacas minuta</name>
    <dbReference type="NCBI Taxonomy" id="111878"/>
    <lineage>
        <taxon>Eukaryota</taxon>
        <taxon>Metazoa</taxon>
        <taxon>Porifera</taxon>
        <taxon>Hexactinellida</taxon>
        <taxon>Hexasterophora</taxon>
        <taxon>Lyssacinosida</taxon>
        <taxon>Leucopsacidae</taxon>
        <taxon>Oopsacas</taxon>
    </lineage>
</organism>
<reference evidence="2 3" key="1">
    <citation type="journal article" date="2023" name="BMC Biol.">
        <title>The compact genome of the sponge Oopsacas minuta (Hexactinellida) is lacking key metazoan core genes.</title>
        <authorList>
            <person name="Santini S."/>
            <person name="Schenkelaars Q."/>
            <person name="Jourda C."/>
            <person name="Duchesne M."/>
            <person name="Belahbib H."/>
            <person name="Rocher C."/>
            <person name="Selva M."/>
            <person name="Riesgo A."/>
            <person name="Vervoort M."/>
            <person name="Leys S.P."/>
            <person name="Kodjabachian L."/>
            <person name="Le Bivic A."/>
            <person name="Borchiellini C."/>
            <person name="Claverie J.M."/>
            <person name="Renard E."/>
        </authorList>
    </citation>
    <scope>NUCLEOTIDE SEQUENCE [LARGE SCALE GENOMIC DNA]</scope>
    <source>
        <strain evidence="2">SPO-2</strain>
    </source>
</reference>
<dbReference type="EMBL" id="JAKMXF010000302">
    <property type="protein sequence ID" value="KAI6651673.1"/>
    <property type="molecule type" value="Genomic_DNA"/>
</dbReference>
<evidence type="ECO:0000313" key="2">
    <source>
        <dbReference type="EMBL" id="KAI6651673.1"/>
    </source>
</evidence>
<accession>A0AAV7JRQ3</accession>
<dbReference type="InterPro" id="IPR050113">
    <property type="entry name" value="Ub_conjugating_enzyme"/>
</dbReference>
<gene>
    <name evidence="2" type="ORF">LOD99_4921</name>
</gene>